<feature type="compositionally biased region" description="Basic and acidic residues" evidence="1">
    <location>
        <begin position="16"/>
        <end position="29"/>
    </location>
</feature>
<feature type="compositionally biased region" description="Basic residues" evidence="1">
    <location>
        <begin position="1"/>
        <end position="10"/>
    </location>
</feature>
<sequence>MTGLKKKKKAAAAACDGEKKQEKRKQDIEEEEQIRGIYEKACLELNCDPVIPLPFIITDNGQELIIDNNGLSPLIPPTSQGYAISVALIGYDKLRRIIIRDSGLTDTAVGKILNMIKLESRQTGNCDGSGQPDEVLEAD</sequence>
<dbReference type="Proteomes" id="UP000591131">
    <property type="component" value="Unassembled WGS sequence"/>
</dbReference>
<dbReference type="EMBL" id="JAAPAO010000176">
    <property type="protein sequence ID" value="KAF4669154.1"/>
    <property type="molecule type" value="Genomic_DNA"/>
</dbReference>
<organism evidence="2 3">
    <name type="scientific">Perkinsus chesapeaki</name>
    <name type="common">Clam parasite</name>
    <name type="synonym">Perkinsus andrewsi</name>
    <dbReference type="NCBI Taxonomy" id="330153"/>
    <lineage>
        <taxon>Eukaryota</taxon>
        <taxon>Sar</taxon>
        <taxon>Alveolata</taxon>
        <taxon>Perkinsozoa</taxon>
        <taxon>Perkinsea</taxon>
        <taxon>Perkinsida</taxon>
        <taxon>Perkinsidae</taxon>
        <taxon>Perkinsus</taxon>
    </lineage>
</organism>
<proteinExistence type="predicted"/>
<feature type="region of interest" description="Disordered" evidence="1">
    <location>
        <begin position="1"/>
        <end position="29"/>
    </location>
</feature>
<dbReference type="AlphaFoldDB" id="A0A7J6MC99"/>
<gene>
    <name evidence="2" type="ORF">FOL47_002681</name>
</gene>
<name>A0A7J6MC99_PERCH</name>
<evidence type="ECO:0000256" key="1">
    <source>
        <dbReference type="SAM" id="MobiDB-lite"/>
    </source>
</evidence>
<keyword evidence="3" id="KW-1185">Reference proteome</keyword>
<accession>A0A7J6MC99</accession>
<protein>
    <submittedName>
        <fullName evidence="2">Uncharacterized protein</fullName>
    </submittedName>
</protein>
<reference evidence="2 3" key="1">
    <citation type="submission" date="2020-04" db="EMBL/GenBank/DDBJ databases">
        <title>Perkinsus chesapeaki whole genome sequence.</title>
        <authorList>
            <person name="Bogema D.R."/>
        </authorList>
    </citation>
    <scope>NUCLEOTIDE SEQUENCE [LARGE SCALE GENOMIC DNA]</scope>
    <source>
        <strain evidence="2">ATCC PRA-425</strain>
    </source>
</reference>
<evidence type="ECO:0000313" key="3">
    <source>
        <dbReference type="Proteomes" id="UP000591131"/>
    </source>
</evidence>
<comment type="caution">
    <text evidence="2">The sequence shown here is derived from an EMBL/GenBank/DDBJ whole genome shotgun (WGS) entry which is preliminary data.</text>
</comment>
<evidence type="ECO:0000313" key="2">
    <source>
        <dbReference type="EMBL" id="KAF4669154.1"/>
    </source>
</evidence>